<evidence type="ECO:0000313" key="3">
    <source>
        <dbReference type="Proteomes" id="UP001153404"/>
    </source>
</evidence>
<comment type="caution">
    <text evidence="2">The sequence shown here is derived from an EMBL/GenBank/DDBJ whole genome shotgun (WGS) entry which is preliminary data.</text>
</comment>
<dbReference type="AlphaFoldDB" id="A0A9X4KVP8"/>
<dbReference type="EMBL" id="JAPDIA010000007">
    <property type="protein sequence ID" value="MDG0811171.1"/>
    <property type="molecule type" value="Genomic_DNA"/>
</dbReference>
<proteinExistence type="predicted"/>
<keyword evidence="3" id="KW-1185">Reference proteome</keyword>
<reference evidence="2" key="1">
    <citation type="submission" date="2022-10" db="EMBL/GenBank/DDBJ databases">
        <title>Comparative genomic analysis of Cohnella hashimotonis sp. nov., isolated from the International Space Station.</title>
        <authorList>
            <person name="Simpson A."/>
            <person name="Venkateswaran K."/>
        </authorList>
    </citation>
    <scope>NUCLEOTIDE SEQUENCE</scope>
    <source>
        <strain evidence="2">DSM 28161</strain>
    </source>
</reference>
<dbReference type="SUPFAM" id="SSF51126">
    <property type="entry name" value="Pectin lyase-like"/>
    <property type="match status" value="1"/>
</dbReference>
<dbReference type="InterPro" id="IPR011050">
    <property type="entry name" value="Pectin_lyase_fold/virulence"/>
</dbReference>
<protein>
    <recommendedName>
        <fullName evidence="4">Pectate lyase superfamily protein domain-containing protein</fullName>
    </recommendedName>
</protein>
<dbReference type="InterPro" id="IPR012334">
    <property type="entry name" value="Pectin_lyas_fold"/>
</dbReference>
<evidence type="ECO:0000313" key="2">
    <source>
        <dbReference type="EMBL" id="MDG0811171.1"/>
    </source>
</evidence>
<evidence type="ECO:0000256" key="1">
    <source>
        <dbReference type="SAM" id="MobiDB-lite"/>
    </source>
</evidence>
<dbReference type="Proteomes" id="UP001153404">
    <property type="component" value="Unassembled WGS sequence"/>
</dbReference>
<evidence type="ECO:0008006" key="4">
    <source>
        <dbReference type="Google" id="ProtNLM"/>
    </source>
</evidence>
<gene>
    <name evidence="2" type="ORF">OMP40_18700</name>
</gene>
<sequence length="134" mass="15397">MASDAIQQAIDDANQAGGGTVYIPAGVYLSGNLTLKKQRHLLSGRRRRHCRHGQRRGLPQRLPQRFHLGRHLFYPHGSRLREYHHARPRHHRRQRNRDAQAQDDESAVHAQSGGKGSSTTWWCRWRPATLRSTG</sequence>
<organism evidence="2 3">
    <name type="scientific">Cohnella rhizosphaerae</name>
    <dbReference type="NCBI Taxonomy" id="1457232"/>
    <lineage>
        <taxon>Bacteria</taxon>
        <taxon>Bacillati</taxon>
        <taxon>Bacillota</taxon>
        <taxon>Bacilli</taxon>
        <taxon>Bacillales</taxon>
        <taxon>Paenibacillaceae</taxon>
        <taxon>Cohnella</taxon>
    </lineage>
</organism>
<dbReference type="Gene3D" id="2.160.20.10">
    <property type="entry name" value="Single-stranded right-handed beta-helix, Pectin lyase-like"/>
    <property type="match status" value="1"/>
</dbReference>
<dbReference type="RefSeq" id="WP_277534886.1">
    <property type="nucleotide sequence ID" value="NZ_JAPDIA010000007.1"/>
</dbReference>
<feature type="region of interest" description="Disordered" evidence="1">
    <location>
        <begin position="79"/>
        <end position="120"/>
    </location>
</feature>
<accession>A0A9X4KVP8</accession>
<feature type="compositionally biased region" description="Basic residues" evidence="1">
    <location>
        <begin position="86"/>
        <end position="95"/>
    </location>
</feature>
<name>A0A9X4KVP8_9BACL</name>